<comment type="caution">
    <text evidence="3">The sequence shown here is derived from an EMBL/GenBank/DDBJ whole genome shotgun (WGS) entry which is preliminary data.</text>
</comment>
<protein>
    <submittedName>
        <fullName evidence="3">Free methionine-R-sulfoxide reductase</fullName>
    </submittedName>
</protein>
<dbReference type="InterPro" id="IPR000614">
    <property type="entry name" value="FRMsr_CS"/>
</dbReference>
<proteinExistence type="inferred from homology"/>
<dbReference type="PANTHER" id="PTHR21021:SF15">
    <property type="entry name" value="FREE METHIONINE-R-SULFOXIDE REDUCTASE"/>
    <property type="match status" value="1"/>
</dbReference>
<sequence>MKRVLPRMNTIKHMEQSKTDLYQLAATQLRGLLSGETDVVVKMASIASVLHTTFDYYYWTGFYRSLDGGLVIGPYQGTPGCLRIAFGKGVCGTAAETKEIQVVGDVHTFPGHIACDARSRSEIVVPVLDQNGNLLAVFDVDSTELASFDEQDAKGLKDILAEHFSA</sequence>
<evidence type="ECO:0000313" key="3">
    <source>
        <dbReference type="EMBL" id="GAA5494300.1"/>
    </source>
</evidence>
<dbReference type="InterPro" id="IPR051330">
    <property type="entry name" value="Phosphatase_reg/MetRdx"/>
</dbReference>
<keyword evidence="4" id="KW-1185">Reference proteome</keyword>
<reference evidence="3 4" key="1">
    <citation type="submission" date="2024-02" db="EMBL/GenBank/DDBJ databases">
        <title>Rubritalea halochordaticola NBRC 107102.</title>
        <authorList>
            <person name="Ichikawa N."/>
            <person name="Katano-Makiyama Y."/>
            <person name="Hidaka K."/>
        </authorList>
    </citation>
    <scope>NUCLEOTIDE SEQUENCE [LARGE SCALE GENOMIC DNA]</scope>
    <source>
        <strain evidence="3 4">NBRC 107102</strain>
    </source>
</reference>
<dbReference type="Pfam" id="PF13185">
    <property type="entry name" value="GAF_2"/>
    <property type="match status" value="1"/>
</dbReference>
<gene>
    <name evidence="3" type="primary">msrC</name>
    <name evidence="3" type="ORF">Rhal01_00460</name>
</gene>
<dbReference type="Proteomes" id="UP001424741">
    <property type="component" value="Unassembled WGS sequence"/>
</dbReference>
<feature type="domain" description="GAF" evidence="2">
    <location>
        <begin position="62"/>
        <end position="157"/>
    </location>
</feature>
<dbReference type="SUPFAM" id="SSF55781">
    <property type="entry name" value="GAF domain-like"/>
    <property type="match status" value="1"/>
</dbReference>
<comment type="similarity">
    <text evidence="1">Belongs to the free Met sulfoxide reductase family.</text>
</comment>
<dbReference type="EMBL" id="BAABRL010000001">
    <property type="protein sequence ID" value="GAA5494300.1"/>
    <property type="molecule type" value="Genomic_DNA"/>
</dbReference>
<dbReference type="PROSITE" id="PS01320">
    <property type="entry name" value="UPF0067"/>
    <property type="match status" value="1"/>
</dbReference>
<accession>A0ABP9UX61</accession>
<evidence type="ECO:0000313" key="4">
    <source>
        <dbReference type="Proteomes" id="UP001424741"/>
    </source>
</evidence>
<dbReference type="Gene3D" id="3.30.450.40">
    <property type="match status" value="1"/>
</dbReference>
<evidence type="ECO:0000259" key="2">
    <source>
        <dbReference type="Pfam" id="PF13185"/>
    </source>
</evidence>
<dbReference type="PANTHER" id="PTHR21021">
    <property type="entry name" value="GAF/PUTATIVE CYTOSKELETAL PROTEIN"/>
    <property type="match status" value="1"/>
</dbReference>
<dbReference type="InterPro" id="IPR003018">
    <property type="entry name" value="GAF"/>
</dbReference>
<dbReference type="InterPro" id="IPR029016">
    <property type="entry name" value="GAF-like_dom_sf"/>
</dbReference>
<evidence type="ECO:0000256" key="1">
    <source>
        <dbReference type="ARBA" id="ARBA00038454"/>
    </source>
</evidence>
<name>A0ABP9UX61_9BACT</name>
<organism evidence="3 4">
    <name type="scientific">Rubritalea halochordaticola</name>
    <dbReference type="NCBI Taxonomy" id="714537"/>
    <lineage>
        <taxon>Bacteria</taxon>
        <taxon>Pseudomonadati</taxon>
        <taxon>Verrucomicrobiota</taxon>
        <taxon>Verrucomicrobiia</taxon>
        <taxon>Verrucomicrobiales</taxon>
        <taxon>Rubritaleaceae</taxon>
        <taxon>Rubritalea</taxon>
    </lineage>
</organism>